<dbReference type="Pfam" id="PF14310">
    <property type="entry name" value="Fn3-like"/>
    <property type="match status" value="1"/>
</dbReference>
<dbReference type="SMART" id="SM01217">
    <property type="entry name" value="Fn3_like"/>
    <property type="match status" value="1"/>
</dbReference>
<protein>
    <submittedName>
        <fullName evidence="6">Fibronectin type III-like domain-contianing protein</fullName>
    </submittedName>
</protein>
<evidence type="ECO:0000256" key="2">
    <source>
        <dbReference type="ARBA" id="ARBA00022801"/>
    </source>
</evidence>
<reference evidence="6" key="1">
    <citation type="journal article" date="2021" name="PeerJ">
        <title>Extensive microbial diversity within the chicken gut microbiome revealed by metagenomics and culture.</title>
        <authorList>
            <person name="Gilroy R."/>
            <person name="Ravi A."/>
            <person name="Getino M."/>
            <person name="Pursley I."/>
            <person name="Horton D.L."/>
            <person name="Alikhan N.F."/>
            <person name="Baker D."/>
            <person name="Gharbi K."/>
            <person name="Hall N."/>
            <person name="Watson M."/>
            <person name="Adriaenssens E.M."/>
            <person name="Foster-Nyarko E."/>
            <person name="Jarju S."/>
            <person name="Secka A."/>
            <person name="Antonio M."/>
            <person name="Oren A."/>
            <person name="Chaudhuri R.R."/>
            <person name="La Ragione R."/>
            <person name="Hildebrand F."/>
            <person name="Pallen M.J."/>
        </authorList>
    </citation>
    <scope>NUCLEOTIDE SEQUENCE</scope>
    <source>
        <strain evidence="6">ChiW7-2402</strain>
    </source>
</reference>
<dbReference type="InterPro" id="IPR036881">
    <property type="entry name" value="Glyco_hydro_3_C_sf"/>
</dbReference>
<dbReference type="PANTHER" id="PTHR42715:SF10">
    <property type="entry name" value="BETA-GLUCOSIDASE"/>
    <property type="match status" value="1"/>
</dbReference>
<dbReference type="InterPro" id="IPR036962">
    <property type="entry name" value="Glyco_hydro_3_N_sf"/>
</dbReference>
<dbReference type="InterPro" id="IPR026891">
    <property type="entry name" value="Fn3-like"/>
</dbReference>
<comment type="caution">
    <text evidence="6">The sequence shown here is derived from an EMBL/GenBank/DDBJ whole genome shotgun (WGS) entry which is preliminary data.</text>
</comment>
<evidence type="ECO:0000259" key="5">
    <source>
        <dbReference type="SMART" id="SM01217"/>
    </source>
</evidence>
<evidence type="ECO:0000313" key="7">
    <source>
        <dbReference type="Proteomes" id="UP000824102"/>
    </source>
</evidence>
<dbReference type="Pfam" id="PF00933">
    <property type="entry name" value="Glyco_hydro_3"/>
    <property type="match status" value="1"/>
</dbReference>
<accession>A0A9D2G440</accession>
<dbReference type="PRINTS" id="PR00133">
    <property type="entry name" value="GLHYDRLASE3"/>
</dbReference>
<dbReference type="GO" id="GO:0004553">
    <property type="term" value="F:hydrolase activity, hydrolyzing O-glycosyl compounds"/>
    <property type="evidence" value="ECO:0007669"/>
    <property type="project" value="InterPro"/>
</dbReference>
<proteinExistence type="inferred from homology"/>
<evidence type="ECO:0000256" key="3">
    <source>
        <dbReference type="ARBA" id="ARBA00023277"/>
    </source>
</evidence>
<dbReference type="InterPro" id="IPR013783">
    <property type="entry name" value="Ig-like_fold"/>
</dbReference>
<dbReference type="GO" id="GO:0005975">
    <property type="term" value="P:carbohydrate metabolic process"/>
    <property type="evidence" value="ECO:0007669"/>
    <property type="project" value="InterPro"/>
</dbReference>
<name>A0A9D2G440_9FIRM</name>
<dbReference type="PROSITE" id="PS00775">
    <property type="entry name" value="GLYCOSYL_HYDROL_F3"/>
    <property type="match status" value="1"/>
</dbReference>
<dbReference type="InterPro" id="IPR002772">
    <property type="entry name" value="Glyco_hydro_3_C"/>
</dbReference>
<keyword evidence="2 4" id="KW-0378">Hydrolase</keyword>
<dbReference type="Gene3D" id="2.60.40.10">
    <property type="entry name" value="Immunoglobulins"/>
    <property type="match status" value="1"/>
</dbReference>
<organism evidence="6 7">
    <name type="scientific">Candidatus Gallimonas intestinavium</name>
    <dbReference type="NCBI Taxonomy" id="2838603"/>
    <lineage>
        <taxon>Bacteria</taxon>
        <taxon>Bacillati</taxon>
        <taxon>Bacillota</taxon>
        <taxon>Clostridia</taxon>
        <taxon>Candidatus Gallimonas</taxon>
    </lineage>
</organism>
<dbReference type="Gene3D" id="3.20.20.300">
    <property type="entry name" value="Glycoside hydrolase, family 3, N-terminal domain"/>
    <property type="match status" value="1"/>
</dbReference>
<dbReference type="Gene3D" id="3.40.50.1700">
    <property type="entry name" value="Glycoside hydrolase family 3 C-terminal domain"/>
    <property type="match status" value="1"/>
</dbReference>
<comment type="similarity">
    <text evidence="1 4">Belongs to the glycosyl hydrolase 3 family.</text>
</comment>
<gene>
    <name evidence="6" type="ORF">H9964_03980</name>
</gene>
<feature type="domain" description="Fibronectin type III-like" evidence="5">
    <location>
        <begin position="153"/>
        <end position="224"/>
    </location>
</feature>
<evidence type="ECO:0000256" key="1">
    <source>
        <dbReference type="ARBA" id="ARBA00005336"/>
    </source>
</evidence>
<keyword evidence="3" id="KW-0119">Carbohydrate metabolism</keyword>
<dbReference type="PANTHER" id="PTHR42715">
    <property type="entry name" value="BETA-GLUCOSIDASE"/>
    <property type="match status" value="1"/>
</dbReference>
<evidence type="ECO:0000313" key="6">
    <source>
        <dbReference type="EMBL" id="HIZ72719.1"/>
    </source>
</evidence>
<dbReference type="Proteomes" id="UP000824102">
    <property type="component" value="Unassembled WGS sequence"/>
</dbReference>
<dbReference type="EMBL" id="DXBB01000059">
    <property type="protein sequence ID" value="HIZ72719.1"/>
    <property type="molecule type" value="Genomic_DNA"/>
</dbReference>
<dbReference type="InterPro" id="IPR017853">
    <property type="entry name" value="GH"/>
</dbReference>
<dbReference type="AlphaFoldDB" id="A0A9D2G440"/>
<sequence length="595" mass="65995">MEMKWLSSLPLAAILWTGFCGQRGTESLADILCGKVNPSGRLADTWPYDYYDLPAAHNFVDQDENSPVYSDDGKKMGVRVFYEEEQFVGYRYFDAFQNKRGGQFDQNRNGAAYLFGHGLSYTKFSLSASAKWTGDTLSVTAEVCNVGERAGKESVLVYVGSPAGRLKKPVRTFAGFEKTRLLSPGEIETLTIEIPAKDFAVYDDKARAFVLEAGEYTVYAGGGIGEAEKIGSFILTQEQVVEETCSVLPPVEEVKGISAEGSVSERTRMVPRAQVFPVRAAYQKKACHELPKYHGPRILFTDVKAHPEKLDDFVSQFSLKELVDFVVCNGSCFGPKQSGAAGKLAHSEKYGVPTYYMSDGNSSVNLNRRTTGFPSSNVLAGTFNKQLAYKVGEVLAKESKEYGIAINLGPGGNLHRNLLCGRHPEYFSEDPILTGTLMAYQARGQEENGVRATYKHFLANGSELERKSSHSIMNERTLRELYLRVFDKAFSLYQPSCVMTSYNAVNGIYPSESAPLLHDLLRKRWGFDGFVMTDWGAVDYTADPVRSLNAGTDLLTPGGKKMFRRILRAAKRGEISKGTLQERVKRILKVLLQCE</sequence>
<reference evidence="6" key="2">
    <citation type="submission" date="2021-04" db="EMBL/GenBank/DDBJ databases">
        <authorList>
            <person name="Gilroy R."/>
        </authorList>
    </citation>
    <scope>NUCLEOTIDE SEQUENCE</scope>
    <source>
        <strain evidence="6">ChiW7-2402</strain>
    </source>
</reference>
<dbReference type="InterPro" id="IPR019800">
    <property type="entry name" value="Glyco_hydro_3_AS"/>
</dbReference>
<dbReference type="InterPro" id="IPR001764">
    <property type="entry name" value="Glyco_hydro_3_N"/>
</dbReference>
<evidence type="ECO:0000256" key="4">
    <source>
        <dbReference type="RuleBase" id="RU361161"/>
    </source>
</evidence>
<keyword evidence="4" id="KW-0326">Glycosidase</keyword>
<dbReference type="Pfam" id="PF01915">
    <property type="entry name" value="Glyco_hydro_3_C"/>
    <property type="match status" value="1"/>
</dbReference>
<dbReference type="SUPFAM" id="SSF51445">
    <property type="entry name" value="(Trans)glycosidases"/>
    <property type="match status" value="1"/>
</dbReference>
<dbReference type="SUPFAM" id="SSF52279">
    <property type="entry name" value="Beta-D-glucan exohydrolase, C-terminal domain"/>
    <property type="match status" value="1"/>
</dbReference>
<dbReference type="InterPro" id="IPR050288">
    <property type="entry name" value="Cellulose_deg_GH3"/>
</dbReference>